<comment type="caution">
    <text evidence="3">The sequence shown here is derived from an EMBL/GenBank/DDBJ whole genome shotgun (WGS) entry which is preliminary data.</text>
</comment>
<dbReference type="RefSeq" id="WP_351956765.1">
    <property type="nucleotide sequence ID" value="NZ_JBEOZM010000004.1"/>
</dbReference>
<dbReference type="InterPro" id="IPR051604">
    <property type="entry name" value="Ergot_Alk_Oxidoreductase"/>
</dbReference>
<name>A0ABV1TEY8_9ACTN</name>
<dbReference type="PANTHER" id="PTHR43162:SF1">
    <property type="entry name" value="PRESTALK A DIFFERENTIATION PROTEIN A"/>
    <property type="match status" value="1"/>
</dbReference>
<dbReference type="Proteomes" id="UP001490365">
    <property type="component" value="Unassembled WGS sequence"/>
</dbReference>
<dbReference type="InterPro" id="IPR036291">
    <property type="entry name" value="NAD(P)-bd_dom_sf"/>
</dbReference>
<accession>A0ABV1TEY8</accession>
<evidence type="ECO:0000313" key="3">
    <source>
        <dbReference type="EMBL" id="MER6268137.1"/>
    </source>
</evidence>
<proteinExistence type="predicted"/>
<dbReference type="PANTHER" id="PTHR43162">
    <property type="match status" value="1"/>
</dbReference>
<feature type="region of interest" description="Disordered" evidence="1">
    <location>
        <begin position="288"/>
        <end position="311"/>
    </location>
</feature>
<reference evidence="3 4" key="1">
    <citation type="submission" date="2024-06" db="EMBL/GenBank/DDBJ databases">
        <title>The Natural Products Discovery Center: Release of the First 8490 Sequenced Strains for Exploring Actinobacteria Biosynthetic Diversity.</title>
        <authorList>
            <person name="Kalkreuter E."/>
            <person name="Kautsar S.A."/>
            <person name="Yang D."/>
            <person name="Bader C.D."/>
            <person name="Teijaro C.N."/>
            <person name="Fluegel L."/>
            <person name="Davis C.M."/>
            <person name="Simpson J.R."/>
            <person name="Lauterbach L."/>
            <person name="Steele A.D."/>
            <person name="Gui C."/>
            <person name="Meng S."/>
            <person name="Li G."/>
            <person name="Viehrig K."/>
            <person name="Ye F."/>
            <person name="Su P."/>
            <person name="Kiefer A.F."/>
            <person name="Nichols A."/>
            <person name="Cepeda A.J."/>
            <person name="Yan W."/>
            <person name="Fan B."/>
            <person name="Jiang Y."/>
            <person name="Adhikari A."/>
            <person name="Zheng C.-J."/>
            <person name="Schuster L."/>
            <person name="Cowan T.M."/>
            <person name="Smanski M.J."/>
            <person name="Chevrette M.G."/>
            <person name="De Carvalho L.P.S."/>
            <person name="Shen B."/>
        </authorList>
    </citation>
    <scope>NUCLEOTIDE SEQUENCE [LARGE SCALE GENOMIC DNA]</scope>
    <source>
        <strain evidence="3 4">NPDC001694</strain>
    </source>
</reference>
<evidence type="ECO:0000259" key="2">
    <source>
        <dbReference type="Pfam" id="PF05368"/>
    </source>
</evidence>
<dbReference type="InterPro" id="IPR008030">
    <property type="entry name" value="NmrA-like"/>
</dbReference>
<dbReference type="Gene3D" id="3.40.50.720">
    <property type="entry name" value="NAD(P)-binding Rossmann-like Domain"/>
    <property type="match status" value="1"/>
</dbReference>
<evidence type="ECO:0000313" key="4">
    <source>
        <dbReference type="Proteomes" id="UP001490365"/>
    </source>
</evidence>
<dbReference type="Pfam" id="PF05368">
    <property type="entry name" value="NmrA"/>
    <property type="match status" value="1"/>
</dbReference>
<keyword evidence="4" id="KW-1185">Reference proteome</keyword>
<dbReference type="SUPFAM" id="SSF51735">
    <property type="entry name" value="NAD(P)-binding Rossmann-fold domains"/>
    <property type="match status" value="1"/>
</dbReference>
<organism evidence="3 4">
    <name type="scientific">Streptomyces sp. 900105755</name>
    <dbReference type="NCBI Taxonomy" id="3154389"/>
    <lineage>
        <taxon>Bacteria</taxon>
        <taxon>Bacillati</taxon>
        <taxon>Actinomycetota</taxon>
        <taxon>Actinomycetes</taxon>
        <taxon>Kitasatosporales</taxon>
        <taxon>Streptomycetaceae</taxon>
        <taxon>Streptomyces</taxon>
    </lineage>
</organism>
<protein>
    <submittedName>
        <fullName evidence="3">NAD(P)H-binding protein</fullName>
    </submittedName>
</protein>
<feature type="domain" description="NmrA-like" evidence="2">
    <location>
        <begin position="12"/>
        <end position="275"/>
    </location>
</feature>
<gene>
    <name evidence="3" type="ORF">ABT211_12655</name>
</gene>
<dbReference type="Gene3D" id="3.90.25.10">
    <property type="entry name" value="UDP-galactose 4-epimerase, domain 1"/>
    <property type="match status" value="1"/>
</dbReference>
<dbReference type="EMBL" id="JBEOZM010000004">
    <property type="protein sequence ID" value="MER6268137.1"/>
    <property type="molecule type" value="Genomic_DNA"/>
</dbReference>
<sequence length="311" mass="33441">MDYSAEAGVRPILVTGAAGSVGAVGRTVVQGLRRRGLEVRALVHRDDDRAQALRATGAEVVVGDLTRPRDVADALDGCGRMYFGMAVSSEYLLAAVTTATVARAYGGLEVFVNMSQLTVSEMDATSGSESHQHRQQWLVEQVLDWSGLPVVEVRPTVFMENPLFRALFSAVAAGGTLRWPFGKAKTSPIAAGDVAAVVEEILADPARHIGRTYELTGPRSQDAAALAAEISDALHRTVGYTEVPLQEWLDGDLKELGLPDHVFQHISTMARLHAAGRYDRQADGMTEVTGRPAEGVGDFVRKNPELFGHSH</sequence>
<evidence type="ECO:0000256" key="1">
    <source>
        <dbReference type="SAM" id="MobiDB-lite"/>
    </source>
</evidence>